<reference evidence="3 4" key="1">
    <citation type="submission" date="2023-08" db="EMBL/GenBank/DDBJ databases">
        <title>Black Yeasts Isolated from many extreme environments.</title>
        <authorList>
            <person name="Coleine C."/>
            <person name="Stajich J.E."/>
            <person name="Selbmann L."/>
        </authorList>
    </citation>
    <scope>NUCLEOTIDE SEQUENCE [LARGE SCALE GENOMIC DNA]</scope>
    <source>
        <strain evidence="3 4">CCFEE 5935</strain>
    </source>
</reference>
<evidence type="ECO:0000313" key="4">
    <source>
        <dbReference type="Proteomes" id="UP001337655"/>
    </source>
</evidence>
<feature type="region of interest" description="Disordered" evidence="2">
    <location>
        <begin position="1"/>
        <end position="71"/>
    </location>
</feature>
<name>A0AAV9P408_9PEZI</name>
<dbReference type="EMBL" id="JAVRRT010000014">
    <property type="protein sequence ID" value="KAK5166097.1"/>
    <property type="molecule type" value="Genomic_DNA"/>
</dbReference>
<feature type="compositionally biased region" description="Polar residues" evidence="2">
    <location>
        <begin position="389"/>
        <end position="400"/>
    </location>
</feature>
<accession>A0AAV9P408</accession>
<organism evidence="3 4">
    <name type="scientific">Saxophila tyrrhenica</name>
    <dbReference type="NCBI Taxonomy" id="1690608"/>
    <lineage>
        <taxon>Eukaryota</taxon>
        <taxon>Fungi</taxon>
        <taxon>Dikarya</taxon>
        <taxon>Ascomycota</taxon>
        <taxon>Pezizomycotina</taxon>
        <taxon>Dothideomycetes</taxon>
        <taxon>Dothideomycetidae</taxon>
        <taxon>Mycosphaerellales</taxon>
        <taxon>Extremaceae</taxon>
        <taxon>Saxophila</taxon>
    </lineage>
</organism>
<evidence type="ECO:0000256" key="1">
    <source>
        <dbReference type="SAM" id="Coils"/>
    </source>
</evidence>
<proteinExistence type="predicted"/>
<dbReference type="AlphaFoldDB" id="A0AAV9P408"/>
<dbReference type="GeneID" id="89929691"/>
<gene>
    <name evidence="3" type="ORF">LTR77_008358</name>
</gene>
<keyword evidence="4" id="KW-1185">Reference proteome</keyword>
<evidence type="ECO:0000256" key="2">
    <source>
        <dbReference type="SAM" id="MobiDB-lite"/>
    </source>
</evidence>
<feature type="compositionally biased region" description="Low complexity" evidence="2">
    <location>
        <begin position="10"/>
        <end position="26"/>
    </location>
</feature>
<evidence type="ECO:0000313" key="3">
    <source>
        <dbReference type="EMBL" id="KAK5166097.1"/>
    </source>
</evidence>
<feature type="region of interest" description="Disordered" evidence="2">
    <location>
        <begin position="183"/>
        <end position="230"/>
    </location>
</feature>
<feature type="compositionally biased region" description="Polar residues" evidence="2">
    <location>
        <begin position="183"/>
        <end position="209"/>
    </location>
</feature>
<feature type="compositionally biased region" description="Polar residues" evidence="2">
    <location>
        <begin position="27"/>
        <end position="39"/>
    </location>
</feature>
<sequence length="474" mass="51385">MASPRPHARTQSSFSTTPTSASYTPSGLNPNRSPQSTPLRDTAYNGSEGLINDLDSTPYFDGETLDDSLPTAPARVATTPARPAFGARLLSSLSNAQPAAAALGRKGSVLHSRAKSLAAYVPKLNTANTPSDAPAPTRAQAPNRIFGDLFNGESAPIRLGAPISPTKEKEETEFVMEYTPTFTDRPTSMFTRRDTASSNRSTPPTQTRKASWFVRRSTATTPSKASQPPQDELANLNISSALFPNGPADPLSPASFNDLLLNATSLLDRMQIAYKEKCTYIASLQPELDAQREEVEEAETRSQHLKMQLEDMGRQAQERERAMQDLSKQLTEEKMWVQELRENSARTVRLVREESGEDAERTPTRRGKRISASDAASDSGFESDLDSVFSATTSGGNETPASPARSLVAGDNASYWALKQPNGKAGNTKRDGDGPAWATVEALRNENQVLKGRMGEMEREMQGVIDFVGGLNGI</sequence>
<keyword evidence="1" id="KW-0175">Coiled coil</keyword>
<dbReference type="RefSeq" id="XP_064656050.1">
    <property type="nucleotide sequence ID" value="XM_064805590.1"/>
</dbReference>
<feature type="coiled-coil region" evidence="1">
    <location>
        <begin position="281"/>
        <end position="329"/>
    </location>
</feature>
<feature type="compositionally biased region" description="Polar residues" evidence="2">
    <location>
        <begin position="217"/>
        <end position="229"/>
    </location>
</feature>
<protein>
    <submittedName>
        <fullName evidence="3">Uncharacterized protein</fullName>
    </submittedName>
</protein>
<comment type="caution">
    <text evidence="3">The sequence shown here is derived from an EMBL/GenBank/DDBJ whole genome shotgun (WGS) entry which is preliminary data.</text>
</comment>
<dbReference type="Proteomes" id="UP001337655">
    <property type="component" value="Unassembled WGS sequence"/>
</dbReference>
<feature type="compositionally biased region" description="Basic and acidic residues" evidence="2">
    <location>
        <begin position="348"/>
        <end position="363"/>
    </location>
</feature>
<feature type="region of interest" description="Disordered" evidence="2">
    <location>
        <begin position="348"/>
        <end position="406"/>
    </location>
</feature>